<protein>
    <recommendedName>
        <fullName evidence="2">DUF6199 domain-containing protein</fullName>
    </recommendedName>
</protein>
<keyword evidence="4" id="KW-1185">Reference proteome</keyword>
<dbReference type="Pfam" id="PF19701">
    <property type="entry name" value="DUF6199"/>
    <property type="match status" value="1"/>
</dbReference>
<keyword evidence="1" id="KW-0472">Membrane</keyword>
<evidence type="ECO:0000313" key="3">
    <source>
        <dbReference type="EMBL" id="MED5016060.1"/>
    </source>
</evidence>
<evidence type="ECO:0000259" key="2">
    <source>
        <dbReference type="Pfam" id="PF19701"/>
    </source>
</evidence>
<dbReference type="RefSeq" id="WP_328274975.1">
    <property type="nucleotide sequence ID" value="NZ_JARTLD010000004.1"/>
</dbReference>
<feature type="domain" description="DUF6199" evidence="2">
    <location>
        <begin position="7"/>
        <end position="65"/>
    </location>
</feature>
<sequence length="72" mass="8224">MFIISIFGIVILALSWYQLRHPAWNWERSQGWKVDGASEPSENYLVAVEIGSVFGIVFGVLLVLLGIFKMFY</sequence>
<feature type="transmembrane region" description="Helical" evidence="1">
    <location>
        <begin position="44"/>
        <end position="68"/>
    </location>
</feature>
<accession>A0ABU6PMG7</accession>
<evidence type="ECO:0000313" key="4">
    <source>
        <dbReference type="Proteomes" id="UP001343257"/>
    </source>
</evidence>
<dbReference type="InterPro" id="IPR045679">
    <property type="entry name" value="DUF6199"/>
</dbReference>
<keyword evidence="1" id="KW-0812">Transmembrane</keyword>
<evidence type="ECO:0000256" key="1">
    <source>
        <dbReference type="SAM" id="Phobius"/>
    </source>
</evidence>
<reference evidence="3 4" key="1">
    <citation type="submission" date="2023-03" db="EMBL/GenBank/DDBJ databases">
        <title>Bacillus Genome Sequencing.</title>
        <authorList>
            <person name="Dunlap C."/>
        </authorList>
    </citation>
    <scope>NUCLEOTIDE SEQUENCE [LARGE SCALE GENOMIC DNA]</scope>
    <source>
        <strain evidence="3 4">NRS-52</strain>
    </source>
</reference>
<keyword evidence="1" id="KW-1133">Transmembrane helix</keyword>
<organism evidence="3 4">
    <name type="scientific">Paenibacillus chibensis</name>
    <dbReference type="NCBI Taxonomy" id="59846"/>
    <lineage>
        <taxon>Bacteria</taxon>
        <taxon>Bacillati</taxon>
        <taxon>Bacillota</taxon>
        <taxon>Bacilli</taxon>
        <taxon>Bacillales</taxon>
        <taxon>Paenibacillaceae</taxon>
        <taxon>Paenibacillus</taxon>
    </lineage>
</organism>
<comment type="caution">
    <text evidence="3">The sequence shown here is derived from an EMBL/GenBank/DDBJ whole genome shotgun (WGS) entry which is preliminary data.</text>
</comment>
<name>A0ABU6PMG7_9BACL</name>
<proteinExistence type="predicted"/>
<dbReference type="EMBL" id="JARTLD010000004">
    <property type="protein sequence ID" value="MED5016060.1"/>
    <property type="molecule type" value="Genomic_DNA"/>
</dbReference>
<dbReference type="Proteomes" id="UP001343257">
    <property type="component" value="Unassembled WGS sequence"/>
</dbReference>
<gene>
    <name evidence="3" type="ORF">P9847_01935</name>
</gene>